<accession>E3ML21</accession>
<organism evidence="3">
    <name type="scientific">Caenorhabditis remanei</name>
    <name type="common">Caenorhabditis vulgaris</name>
    <dbReference type="NCBI Taxonomy" id="31234"/>
    <lineage>
        <taxon>Eukaryota</taxon>
        <taxon>Metazoa</taxon>
        <taxon>Ecdysozoa</taxon>
        <taxon>Nematoda</taxon>
        <taxon>Chromadorea</taxon>
        <taxon>Rhabditida</taxon>
        <taxon>Rhabditina</taxon>
        <taxon>Rhabditomorpha</taxon>
        <taxon>Rhabditoidea</taxon>
        <taxon>Rhabditidae</taxon>
        <taxon>Peloderinae</taxon>
        <taxon>Caenorhabditis</taxon>
    </lineage>
</organism>
<keyword evidence="3" id="KW-1185">Reference proteome</keyword>
<dbReference type="HOGENOM" id="CLU_021770_0_0_1"/>
<sequence>MVRKVDTDIARLERTSNSEKEGGVAAGVATSEVGTWDDHRVIPPTNACGAGEASTVIHTQPKDASGVNPSISQNPTKTGGMSGVGSDANLIVNQLKEIGEIRDLKSLSDTDGTWKHQLLGYTAKPVKETEEDNGKDSVPRVLTETAREDCNVSASANKDRIATIDEKTSEDDKNRAFPTGRKNLATTWDAVETIQAEQPSNLVSRTGRMNRASLEAGRASQLVDSPSTKTKCLERKVSETCLCSGVVDMVGKWDDHRVISPTTPTSPRARSLSSNRGLRPQILHTPVVVRQQGVSRDELAADLDLSQRLIDASEGIMENSHPPMANNLTPIRNGSPQSEEEKDESMPHANLDITVRYEVYDSTPNERNEESPNPEDEQAAVTASGGTTSPGNTPPLRPSNGNIPNIQEAVASEANDEDKDEANQVNQGRAENNEEVGTLPHVMAPSFKSAASLPAREDINNSVRSFRDHLVTINPDASQEDSRRAFLTVLKYRARRRAESMLIEKPKSTLNELIQGLKEMFECTSHVQRNKTHSRSSNELPGESSADSLFHGTIKLAKQSYHEYQKNPEYQKEDVTLEKFLEGLNQAIKSLVIREAQSPTDQTRSTALEGEACLVPNEQPPELTQSPAQLAASLANTATYHRNQDDCRYHRSERQSRDDDYRGRSSEIDSQVSRREILLTFTGKCHYCGKVGHMARSHKLKQRSVANQQKSKDPGSNHQAFQVDAEEEAKCLREMILWQDLRIHELKEWNDRLRRDNSSSTSRDQTSQADPPSAMALWTIFGQKNKFPRSKFNLV</sequence>
<dbReference type="Proteomes" id="UP000008281">
    <property type="component" value="Unassembled WGS sequence"/>
</dbReference>
<evidence type="ECO:0000313" key="3">
    <source>
        <dbReference type="Proteomes" id="UP000008281"/>
    </source>
</evidence>
<evidence type="ECO:0000313" key="2">
    <source>
        <dbReference type="EMBL" id="EFP04293.1"/>
    </source>
</evidence>
<feature type="compositionally biased region" description="Basic and acidic residues" evidence="1">
    <location>
        <begin position="642"/>
        <end position="669"/>
    </location>
</feature>
<feature type="region of interest" description="Disordered" evidence="1">
    <location>
        <begin position="641"/>
        <end position="669"/>
    </location>
</feature>
<reference evidence="2" key="1">
    <citation type="submission" date="2007-07" db="EMBL/GenBank/DDBJ databases">
        <title>PCAP assembly of the Caenorhabditis remanei genome.</title>
        <authorList>
            <consortium name="The Caenorhabditis remanei Sequencing Consortium"/>
            <person name="Wilson R.K."/>
        </authorList>
    </citation>
    <scope>NUCLEOTIDE SEQUENCE [LARGE SCALE GENOMIC DNA]</scope>
    <source>
        <strain evidence="2">PB4641</strain>
    </source>
</reference>
<proteinExistence type="predicted"/>
<gene>
    <name evidence="2" type="ORF">CRE_26648</name>
</gene>
<feature type="compositionally biased region" description="Polar residues" evidence="1">
    <location>
        <begin position="326"/>
        <end position="337"/>
    </location>
</feature>
<feature type="compositionally biased region" description="Polar residues" evidence="1">
    <location>
        <begin position="260"/>
        <end position="276"/>
    </location>
</feature>
<protein>
    <submittedName>
        <fullName evidence="2">Uncharacterized protein</fullName>
    </submittedName>
</protein>
<name>E3ML21_CAERE</name>
<dbReference type="EMBL" id="DS268453">
    <property type="protein sequence ID" value="EFP04293.1"/>
    <property type="molecule type" value="Genomic_DNA"/>
</dbReference>
<dbReference type="AlphaFoldDB" id="E3ML21"/>
<feature type="region of interest" description="Disordered" evidence="1">
    <location>
        <begin position="317"/>
        <end position="436"/>
    </location>
</feature>
<dbReference type="eggNOG" id="ENOG502SGA9">
    <property type="taxonomic scope" value="Eukaryota"/>
</dbReference>
<evidence type="ECO:0000256" key="1">
    <source>
        <dbReference type="SAM" id="MobiDB-lite"/>
    </source>
</evidence>
<feature type="region of interest" description="Disordered" evidence="1">
    <location>
        <begin position="698"/>
        <end position="722"/>
    </location>
</feature>
<dbReference type="InParanoid" id="E3ML21"/>
<feature type="region of interest" description="Disordered" evidence="1">
    <location>
        <begin position="257"/>
        <end position="278"/>
    </location>
</feature>